<reference evidence="2" key="1">
    <citation type="submission" date="2023-11" db="EMBL/GenBank/DDBJ databases">
        <title>Genome assemblies of two species of porcelain crab, Petrolisthes cinctipes and Petrolisthes manimaculis (Anomura: Porcellanidae).</title>
        <authorList>
            <person name="Angst P."/>
        </authorList>
    </citation>
    <scope>NUCLEOTIDE SEQUENCE</scope>
    <source>
        <strain evidence="2">PB745_02</strain>
        <tissue evidence="2">Gill</tissue>
    </source>
</reference>
<accession>A0AAE1QBP3</accession>
<organism evidence="2 3">
    <name type="scientific">Petrolisthes manimaculis</name>
    <dbReference type="NCBI Taxonomy" id="1843537"/>
    <lineage>
        <taxon>Eukaryota</taxon>
        <taxon>Metazoa</taxon>
        <taxon>Ecdysozoa</taxon>
        <taxon>Arthropoda</taxon>
        <taxon>Crustacea</taxon>
        <taxon>Multicrustacea</taxon>
        <taxon>Malacostraca</taxon>
        <taxon>Eumalacostraca</taxon>
        <taxon>Eucarida</taxon>
        <taxon>Decapoda</taxon>
        <taxon>Pleocyemata</taxon>
        <taxon>Anomura</taxon>
        <taxon>Galatheoidea</taxon>
        <taxon>Porcellanidae</taxon>
        <taxon>Petrolisthes</taxon>
    </lineage>
</organism>
<keyword evidence="3" id="KW-1185">Reference proteome</keyword>
<dbReference type="Proteomes" id="UP001292094">
    <property type="component" value="Unassembled WGS sequence"/>
</dbReference>
<feature type="compositionally biased region" description="Basic and acidic residues" evidence="1">
    <location>
        <begin position="55"/>
        <end position="81"/>
    </location>
</feature>
<evidence type="ECO:0000313" key="3">
    <source>
        <dbReference type="Proteomes" id="UP001292094"/>
    </source>
</evidence>
<proteinExistence type="predicted"/>
<feature type="region of interest" description="Disordered" evidence="1">
    <location>
        <begin position="55"/>
        <end position="105"/>
    </location>
</feature>
<protein>
    <submittedName>
        <fullName evidence="2">Uncharacterized protein</fullName>
    </submittedName>
</protein>
<comment type="caution">
    <text evidence="2">The sequence shown here is derived from an EMBL/GenBank/DDBJ whole genome shotgun (WGS) entry which is preliminary data.</text>
</comment>
<sequence>MGTRVDSCRGYKSKTFSGKRLVVKILVQFTPSLTHPLPPRLGPLYRGIQRSEEDYKGRRKSTLEHVKQTHRQTEREADHKRAFNVHGKGLNGWKRITQPSKIKRA</sequence>
<gene>
    <name evidence="2" type="ORF">Pmani_005414</name>
</gene>
<dbReference type="AlphaFoldDB" id="A0AAE1QBP3"/>
<name>A0AAE1QBP3_9EUCA</name>
<evidence type="ECO:0000313" key="2">
    <source>
        <dbReference type="EMBL" id="KAK4323910.1"/>
    </source>
</evidence>
<evidence type="ECO:0000256" key="1">
    <source>
        <dbReference type="SAM" id="MobiDB-lite"/>
    </source>
</evidence>
<dbReference type="EMBL" id="JAWZYT010000402">
    <property type="protein sequence ID" value="KAK4323910.1"/>
    <property type="molecule type" value="Genomic_DNA"/>
</dbReference>